<dbReference type="PANTHER" id="PTHR45947">
    <property type="entry name" value="SULFOQUINOVOSYL TRANSFERASE SQD2"/>
    <property type="match status" value="1"/>
</dbReference>
<dbReference type="RefSeq" id="WP_116651812.1">
    <property type="nucleotide sequence ID" value="NZ_QUZK01000051.1"/>
</dbReference>
<dbReference type="GO" id="GO:0016757">
    <property type="term" value="F:glycosyltransferase activity"/>
    <property type="evidence" value="ECO:0007669"/>
    <property type="project" value="UniProtKB-ARBA"/>
</dbReference>
<reference evidence="3 4" key="1">
    <citation type="submission" date="2018-08" db="EMBL/GenBank/DDBJ databases">
        <title>Wenzhouxiangella salilacus sp. nov., a novel bacterium isolated from a saline lake in Xinjiang Province, China.</title>
        <authorList>
            <person name="Han S."/>
        </authorList>
    </citation>
    <scope>NUCLEOTIDE SEQUENCE [LARGE SCALE GENOMIC DNA]</scope>
    <source>
        <strain evidence="3 4">XDB06</strain>
    </source>
</reference>
<protein>
    <submittedName>
        <fullName evidence="3">Glycosyltransferase family 1 protein</fullName>
    </submittedName>
</protein>
<dbReference type="Pfam" id="PF13692">
    <property type="entry name" value="Glyco_trans_1_4"/>
    <property type="match status" value="1"/>
</dbReference>
<dbReference type="InterPro" id="IPR028098">
    <property type="entry name" value="Glyco_trans_4-like_N"/>
</dbReference>
<organism evidence="3 4">
    <name type="scientific">Wenzhouxiangella sediminis</name>
    <dbReference type="NCBI Taxonomy" id="1792836"/>
    <lineage>
        <taxon>Bacteria</taxon>
        <taxon>Pseudomonadati</taxon>
        <taxon>Pseudomonadota</taxon>
        <taxon>Gammaproteobacteria</taxon>
        <taxon>Chromatiales</taxon>
        <taxon>Wenzhouxiangellaceae</taxon>
        <taxon>Wenzhouxiangella</taxon>
    </lineage>
</organism>
<dbReference type="OrthoDB" id="9802525at2"/>
<dbReference type="AlphaFoldDB" id="A0A3E1K5D6"/>
<comment type="caution">
    <text evidence="3">The sequence shown here is derived from an EMBL/GenBank/DDBJ whole genome shotgun (WGS) entry which is preliminary data.</text>
</comment>
<evidence type="ECO:0000313" key="3">
    <source>
        <dbReference type="EMBL" id="RFF29257.1"/>
    </source>
</evidence>
<dbReference type="CDD" id="cd03814">
    <property type="entry name" value="GT4-like"/>
    <property type="match status" value="1"/>
</dbReference>
<dbReference type="EMBL" id="QUZK01000051">
    <property type="protein sequence ID" value="RFF29257.1"/>
    <property type="molecule type" value="Genomic_DNA"/>
</dbReference>
<dbReference type="Gene3D" id="3.40.50.2000">
    <property type="entry name" value="Glycogen Phosphorylase B"/>
    <property type="match status" value="2"/>
</dbReference>
<feature type="region of interest" description="Disordered" evidence="1">
    <location>
        <begin position="335"/>
        <end position="360"/>
    </location>
</feature>
<proteinExistence type="predicted"/>
<dbReference type="Pfam" id="PF13439">
    <property type="entry name" value="Glyco_transf_4"/>
    <property type="match status" value="1"/>
</dbReference>
<dbReference type="SUPFAM" id="SSF53756">
    <property type="entry name" value="UDP-Glycosyltransferase/glycogen phosphorylase"/>
    <property type="match status" value="1"/>
</dbReference>
<dbReference type="InterPro" id="IPR050194">
    <property type="entry name" value="Glycosyltransferase_grp1"/>
</dbReference>
<dbReference type="Proteomes" id="UP000260351">
    <property type="component" value="Unassembled WGS sequence"/>
</dbReference>
<evidence type="ECO:0000313" key="4">
    <source>
        <dbReference type="Proteomes" id="UP000260351"/>
    </source>
</evidence>
<name>A0A3E1K5D6_9GAMM</name>
<dbReference type="PANTHER" id="PTHR45947:SF3">
    <property type="entry name" value="SULFOQUINOVOSYL TRANSFERASE SQD2"/>
    <property type="match status" value="1"/>
</dbReference>
<keyword evidence="3" id="KW-0808">Transferase</keyword>
<feature type="domain" description="Glycosyltransferase subfamily 4-like N-terminal" evidence="2">
    <location>
        <begin position="14"/>
        <end position="164"/>
    </location>
</feature>
<keyword evidence="4" id="KW-1185">Reference proteome</keyword>
<evidence type="ECO:0000259" key="2">
    <source>
        <dbReference type="Pfam" id="PF13439"/>
    </source>
</evidence>
<evidence type="ECO:0000256" key="1">
    <source>
        <dbReference type="SAM" id="MobiDB-lite"/>
    </source>
</evidence>
<gene>
    <name evidence="3" type="ORF">DZC52_14245</name>
</gene>
<accession>A0A3E1K5D6</accession>
<sequence length="360" mass="39631">MNILLVTDAWAPQVNGVVRTLERTRDALAELGHRVTVLSPAGRTLPCPGYPEIRLALRPRKLIREAMTGGPFDAIHIATEGPLGLAASRWCRRHGLPFTTSYHTRFPEYLRMRAPVPLGLSYAYMRWFHSRASRTFVRTPTQKSLLTERGFRNLHVWPGGVDTQVFRPRERDRLRLPRPISLYAGRVAVEKNIEAFLKLDLPGAKVVIGDGPALAALRERYPGVHFLGYRHGEELAGLMSSADVFVFPSRTDTLGLVILESMACGVPVAAFPVPGPADLVTDGGNGALDEDLREAVFRALSVDGDSCAEFAGRFSWDASTRRFLGLLKPVDEAASERRYNPAPCHSPPPDPKPASIGLPN</sequence>